<gene>
    <name evidence="1" type="ORF">EDC39_107171</name>
</gene>
<dbReference type="Proteomes" id="UP000324159">
    <property type="component" value="Unassembled WGS sequence"/>
</dbReference>
<name>A0A5D3WKE7_9BACT</name>
<protein>
    <submittedName>
        <fullName evidence="1">Uncharacterized protein</fullName>
    </submittedName>
</protein>
<dbReference type="OrthoDB" id="9911502at2"/>
<dbReference type="RefSeq" id="WP_148896130.1">
    <property type="nucleotide sequence ID" value="NZ_VNIB01000007.1"/>
</dbReference>
<sequence length="60" mass="6778">MYLNVCSHCVHGSEKDGHSHCGREAVYSYLSNCIQKKALRYYLEREAEAHSGEVGKVVSF</sequence>
<keyword evidence="2" id="KW-1185">Reference proteome</keyword>
<evidence type="ECO:0000313" key="2">
    <source>
        <dbReference type="Proteomes" id="UP000324159"/>
    </source>
</evidence>
<proteinExistence type="predicted"/>
<dbReference type="AlphaFoldDB" id="A0A5D3WKE7"/>
<reference evidence="1 2" key="1">
    <citation type="submission" date="2019-07" db="EMBL/GenBank/DDBJ databases">
        <title>Genomic Encyclopedia of Type Strains, Phase IV (KMG-IV): sequencing the most valuable type-strain genomes for metagenomic binning, comparative biology and taxonomic classification.</title>
        <authorList>
            <person name="Goeker M."/>
        </authorList>
    </citation>
    <scope>NUCLEOTIDE SEQUENCE [LARGE SCALE GENOMIC DNA]</scope>
    <source>
        <strain evidence="1 2">SS015</strain>
    </source>
</reference>
<comment type="caution">
    <text evidence="1">The sequence shown here is derived from an EMBL/GenBank/DDBJ whole genome shotgun (WGS) entry which is preliminary data.</text>
</comment>
<dbReference type="EMBL" id="VNIB01000007">
    <property type="protein sequence ID" value="TYO98370.1"/>
    <property type="molecule type" value="Genomic_DNA"/>
</dbReference>
<evidence type="ECO:0000313" key="1">
    <source>
        <dbReference type="EMBL" id="TYO98370.1"/>
    </source>
</evidence>
<accession>A0A5D3WKE7</accession>
<organism evidence="1 2">
    <name type="scientific">Geothermobacter ehrlichii</name>
    <dbReference type="NCBI Taxonomy" id="213224"/>
    <lineage>
        <taxon>Bacteria</taxon>
        <taxon>Pseudomonadati</taxon>
        <taxon>Thermodesulfobacteriota</taxon>
        <taxon>Desulfuromonadia</taxon>
        <taxon>Desulfuromonadales</taxon>
        <taxon>Geothermobacteraceae</taxon>
        <taxon>Geothermobacter</taxon>
    </lineage>
</organism>